<accession>A0A9P5YNC0</accession>
<name>A0A9P5YNC0_9AGAR</name>
<dbReference type="Proteomes" id="UP000807469">
    <property type="component" value="Unassembled WGS sequence"/>
</dbReference>
<reference evidence="1" key="1">
    <citation type="submission" date="2020-11" db="EMBL/GenBank/DDBJ databases">
        <authorList>
            <consortium name="DOE Joint Genome Institute"/>
            <person name="Ahrendt S."/>
            <person name="Riley R."/>
            <person name="Andreopoulos W."/>
            <person name="Labutti K."/>
            <person name="Pangilinan J."/>
            <person name="Ruiz-Duenas F.J."/>
            <person name="Barrasa J.M."/>
            <person name="Sanchez-Garcia M."/>
            <person name="Camarero S."/>
            <person name="Miyauchi S."/>
            <person name="Serrano A."/>
            <person name="Linde D."/>
            <person name="Babiker R."/>
            <person name="Drula E."/>
            <person name="Ayuso-Fernandez I."/>
            <person name="Pacheco R."/>
            <person name="Padilla G."/>
            <person name="Ferreira P."/>
            <person name="Barriuso J."/>
            <person name="Kellner H."/>
            <person name="Castanera R."/>
            <person name="Alfaro M."/>
            <person name="Ramirez L."/>
            <person name="Pisabarro A.G."/>
            <person name="Kuo A."/>
            <person name="Tritt A."/>
            <person name="Lipzen A."/>
            <person name="He G."/>
            <person name="Yan M."/>
            <person name="Ng V."/>
            <person name="Cullen D."/>
            <person name="Martin F."/>
            <person name="Rosso M.-N."/>
            <person name="Henrissat B."/>
            <person name="Hibbett D."/>
            <person name="Martinez A.T."/>
            <person name="Grigoriev I.V."/>
        </authorList>
    </citation>
    <scope>NUCLEOTIDE SEQUENCE</scope>
    <source>
        <strain evidence="1">CIRM-BRFM 674</strain>
    </source>
</reference>
<keyword evidence="2" id="KW-1185">Reference proteome</keyword>
<dbReference type="EMBL" id="MU155631">
    <property type="protein sequence ID" value="KAF9471734.1"/>
    <property type="molecule type" value="Genomic_DNA"/>
</dbReference>
<comment type="caution">
    <text evidence="1">The sequence shown here is derived from an EMBL/GenBank/DDBJ whole genome shotgun (WGS) entry which is preliminary data.</text>
</comment>
<organism evidence="1 2">
    <name type="scientific">Pholiota conissans</name>
    <dbReference type="NCBI Taxonomy" id="109636"/>
    <lineage>
        <taxon>Eukaryota</taxon>
        <taxon>Fungi</taxon>
        <taxon>Dikarya</taxon>
        <taxon>Basidiomycota</taxon>
        <taxon>Agaricomycotina</taxon>
        <taxon>Agaricomycetes</taxon>
        <taxon>Agaricomycetidae</taxon>
        <taxon>Agaricales</taxon>
        <taxon>Agaricineae</taxon>
        <taxon>Strophariaceae</taxon>
        <taxon>Pholiota</taxon>
    </lineage>
</organism>
<evidence type="ECO:0000313" key="2">
    <source>
        <dbReference type="Proteomes" id="UP000807469"/>
    </source>
</evidence>
<proteinExistence type="predicted"/>
<dbReference type="AlphaFoldDB" id="A0A9P5YNC0"/>
<sequence length="154" mass="16997">MCGHGLESPLVQPPLRPSASSLRPCFASHLDSLWIVRLLPHLSSYPASPPRPIRGESTGMSIPPMLSPPRHLPSRLRALLTTPILRPFSPSLPGHLSSNTPPTNRTVTRASFPATVLLIRRAHSYANDPSIRSFSCSAWFRSLWTRLHCPQARA</sequence>
<protein>
    <submittedName>
        <fullName evidence="1">Uncharacterized protein</fullName>
    </submittedName>
</protein>
<evidence type="ECO:0000313" key="1">
    <source>
        <dbReference type="EMBL" id="KAF9471734.1"/>
    </source>
</evidence>
<gene>
    <name evidence="1" type="ORF">BDN70DRAFT_546429</name>
</gene>